<dbReference type="Pfam" id="PF00067">
    <property type="entry name" value="p450"/>
    <property type="match status" value="1"/>
</dbReference>
<evidence type="ECO:0000313" key="4">
    <source>
        <dbReference type="EMBL" id="KAG6789538.1"/>
    </source>
</evidence>
<organism evidence="4 5">
    <name type="scientific">Populus tomentosa</name>
    <name type="common">Chinese white poplar</name>
    <dbReference type="NCBI Taxonomy" id="118781"/>
    <lineage>
        <taxon>Eukaryota</taxon>
        <taxon>Viridiplantae</taxon>
        <taxon>Streptophyta</taxon>
        <taxon>Embryophyta</taxon>
        <taxon>Tracheophyta</taxon>
        <taxon>Spermatophyta</taxon>
        <taxon>Magnoliopsida</taxon>
        <taxon>eudicotyledons</taxon>
        <taxon>Gunneridae</taxon>
        <taxon>Pentapetalae</taxon>
        <taxon>rosids</taxon>
        <taxon>fabids</taxon>
        <taxon>Malpighiales</taxon>
        <taxon>Salicaceae</taxon>
        <taxon>Saliceae</taxon>
        <taxon>Populus</taxon>
    </lineage>
</organism>
<protein>
    <submittedName>
        <fullName evidence="4">Uncharacterized protein</fullName>
    </submittedName>
</protein>
<dbReference type="PANTHER" id="PTHR24286">
    <property type="entry name" value="CYTOCHROME P450 26"/>
    <property type="match status" value="1"/>
</dbReference>
<gene>
    <name evidence="4" type="ORF">POTOM_005641</name>
</gene>
<reference evidence="4" key="1">
    <citation type="journal article" date="2020" name="bioRxiv">
        <title>Hybrid origin of Populus tomentosa Carr. identified through genome sequencing and phylogenomic analysis.</title>
        <authorList>
            <person name="An X."/>
            <person name="Gao K."/>
            <person name="Chen Z."/>
            <person name="Li J."/>
            <person name="Yang X."/>
            <person name="Yang X."/>
            <person name="Zhou J."/>
            <person name="Guo T."/>
            <person name="Zhao T."/>
            <person name="Huang S."/>
            <person name="Miao D."/>
            <person name="Khan W.U."/>
            <person name="Rao P."/>
            <person name="Ye M."/>
            <person name="Lei B."/>
            <person name="Liao W."/>
            <person name="Wang J."/>
            <person name="Ji L."/>
            <person name="Li Y."/>
            <person name="Guo B."/>
            <person name="Mustafa N.S."/>
            <person name="Li S."/>
            <person name="Yun Q."/>
            <person name="Keller S.R."/>
            <person name="Mao J."/>
            <person name="Zhang R."/>
            <person name="Strauss S.H."/>
        </authorList>
    </citation>
    <scope>NUCLEOTIDE SEQUENCE</scope>
    <source>
        <strain evidence="4">GM15</strain>
        <tissue evidence="4">Leaf</tissue>
    </source>
</reference>
<evidence type="ECO:0000313" key="5">
    <source>
        <dbReference type="Proteomes" id="UP000886885"/>
    </source>
</evidence>
<dbReference type="InterPro" id="IPR001128">
    <property type="entry name" value="Cyt_P450"/>
</dbReference>
<keyword evidence="2" id="KW-0479">Metal-binding</keyword>
<evidence type="ECO:0000256" key="3">
    <source>
        <dbReference type="ARBA" id="ARBA00023004"/>
    </source>
</evidence>
<dbReference type="EMBL" id="JAAWWB010000002">
    <property type="protein sequence ID" value="KAG6789538.1"/>
    <property type="molecule type" value="Genomic_DNA"/>
</dbReference>
<dbReference type="GO" id="GO:0016132">
    <property type="term" value="P:brassinosteroid biosynthetic process"/>
    <property type="evidence" value="ECO:0007669"/>
    <property type="project" value="TreeGrafter"/>
</dbReference>
<dbReference type="GO" id="GO:0016125">
    <property type="term" value="P:sterol metabolic process"/>
    <property type="evidence" value="ECO:0007669"/>
    <property type="project" value="TreeGrafter"/>
</dbReference>
<dbReference type="PANTHER" id="PTHR24286:SF369">
    <property type="entry name" value="CYTOCHROME P450"/>
    <property type="match status" value="1"/>
</dbReference>
<comment type="caution">
    <text evidence="4">The sequence shown here is derived from an EMBL/GenBank/DDBJ whole genome shotgun (WGS) entry which is preliminary data.</text>
</comment>
<name>A0A8X8AHG5_POPTO</name>
<accession>A0A8X8AHG5</accession>
<keyword evidence="3" id="KW-0408">Iron</keyword>
<dbReference type="AlphaFoldDB" id="A0A8X8AHG5"/>
<keyword evidence="5" id="KW-1185">Reference proteome</keyword>
<dbReference type="Proteomes" id="UP000886885">
    <property type="component" value="Chromosome 1D"/>
</dbReference>
<dbReference type="GO" id="GO:0020037">
    <property type="term" value="F:heme binding"/>
    <property type="evidence" value="ECO:0007669"/>
    <property type="project" value="InterPro"/>
</dbReference>
<dbReference type="GO" id="GO:0004497">
    <property type="term" value="F:monooxygenase activity"/>
    <property type="evidence" value="ECO:0007669"/>
    <property type="project" value="InterPro"/>
</dbReference>
<sequence>MGWPLIGETLQFIIPRRSIDLHPFIKKRMHKYGPIFKTSLLGKPTVISTENEVNKYILQHEGTLVELWYLDSFAKFFALKGENRVSAIDEVHRYTRSITLNHIGVESLRESLLPKIENMINTNLAKWAT</sequence>
<dbReference type="GO" id="GO:0016705">
    <property type="term" value="F:oxidoreductase activity, acting on paired donors, with incorporation or reduction of molecular oxygen"/>
    <property type="evidence" value="ECO:0007669"/>
    <property type="project" value="InterPro"/>
</dbReference>
<dbReference type="GO" id="GO:0010268">
    <property type="term" value="P:brassinosteroid homeostasis"/>
    <property type="evidence" value="ECO:0007669"/>
    <property type="project" value="TreeGrafter"/>
</dbReference>
<evidence type="ECO:0000256" key="2">
    <source>
        <dbReference type="ARBA" id="ARBA00022723"/>
    </source>
</evidence>
<comment type="similarity">
    <text evidence="1">Belongs to the cytochrome P450 family.</text>
</comment>
<dbReference type="OrthoDB" id="1372046at2759"/>
<proteinExistence type="inferred from homology"/>
<dbReference type="GO" id="GO:0005506">
    <property type="term" value="F:iron ion binding"/>
    <property type="evidence" value="ECO:0007669"/>
    <property type="project" value="InterPro"/>
</dbReference>
<evidence type="ECO:0000256" key="1">
    <source>
        <dbReference type="ARBA" id="ARBA00010617"/>
    </source>
</evidence>